<name>A0A6A4P1G5_LUPAL</name>
<dbReference type="Gene3D" id="3.30.160.20">
    <property type="match status" value="1"/>
</dbReference>
<evidence type="ECO:0000256" key="3">
    <source>
        <dbReference type="PROSITE-ProRule" id="PRU00266"/>
    </source>
</evidence>
<evidence type="ECO:0000256" key="1">
    <source>
        <dbReference type="ARBA" id="ARBA00022737"/>
    </source>
</evidence>
<evidence type="ECO:0000313" key="5">
    <source>
        <dbReference type="EMBL" id="KAE9592798.1"/>
    </source>
</evidence>
<dbReference type="OrthoDB" id="5274873at2759"/>
<dbReference type="AlphaFoldDB" id="A0A6A4P1G5"/>
<evidence type="ECO:0000313" key="6">
    <source>
        <dbReference type="Proteomes" id="UP000447434"/>
    </source>
</evidence>
<organism evidence="5 6">
    <name type="scientific">Lupinus albus</name>
    <name type="common">White lupine</name>
    <name type="synonym">Lupinus termis</name>
    <dbReference type="NCBI Taxonomy" id="3870"/>
    <lineage>
        <taxon>Eukaryota</taxon>
        <taxon>Viridiplantae</taxon>
        <taxon>Streptophyta</taxon>
        <taxon>Embryophyta</taxon>
        <taxon>Tracheophyta</taxon>
        <taxon>Spermatophyta</taxon>
        <taxon>Magnoliopsida</taxon>
        <taxon>eudicotyledons</taxon>
        <taxon>Gunneridae</taxon>
        <taxon>Pentapetalae</taxon>
        <taxon>rosids</taxon>
        <taxon>fabids</taxon>
        <taxon>Fabales</taxon>
        <taxon>Fabaceae</taxon>
        <taxon>Papilionoideae</taxon>
        <taxon>50 kb inversion clade</taxon>
        <taxon>genistoids sensu lato</taxon>
        <taxon>core genistoids</taxon>
        <taxon>Genisteae</taxon>
        <taxon>Lupinus</taxon>
    </lineage>
</organism>
<dbReference type="PANTHER" id="PTHR46031">
    <property type="match status" value="1"/>
</dbReference>
<keyword evidence="2 3" id="KW-0694">RNA-binding</keyword>
<dbReference type="SMART" id="SM00358">
    <property type="entry name" value="DSRM"/>
    <property type="match status" value="1"/>
</dbReference>
<reference evidence="6" key="1">
    <citation type="journal article" date="2020" name="Nat. Commun.">
        <title>Genome sequence of the cluster root forming white lupin.</title>
        <authorList>
            <person name="Hufnagel B."/>
            <person name="Marques A."/>
            <person name="Soriano A."/>
            <person name="Marques L."/>
            <person name="Divol F."/>
            <person name="Doumas P."/>
            <person name="Sallet E."/>
            <person name="Mancinotti D."/>
            <person name="Carrere S."/>
            <person name="Marande W."/>
            <person name="Arribat S."/>
            <person name="Keller J."/>
            <person name="Huneau C."/>
            <person name="Blein T."/>
            <person name="Aime D."/>
            <person name="Laguerre M."/>
            <person name="Taylor J."/>
            <person name="Schubert V."/>
            <person name="Nelson M."/>
            <person name="Geu-Flores F."/>
            <person name="Crespi M."/>
            <person name="Gallardo-Guerrero K."/>
            <person name="Delaux P.-M."/>
            <person name="Salse J."/>
            <person name="Berges H."/>
            <person name="Guyot R."/>
            <person name="Gouzy J."/>
            <person name="Peret B."/>
        </authorList>
    </citation>
    <scope>NUCLEOTIDE SEQUENCE [LARGE SCALE GENOMIC DNA]</scope>
    <source>
        <strain evidence="6">cv. Amiga</strain>
    </source>
</reference>
<dbReference type="InterPro" id="IPR014720">
    <property type="entry name" value="dsRBD_dom"/>
</dbReference>
<dbReference type="GO" id="GO:0003723">
    <property type="term" value="F:RNA binding"/>
    <property type="evidence" value="ECO:0007669"/>
    <property type="project" value="UniProtKB-UniRule"/>
</dbReference>
<dbReference type="Proteomes" id="UP000447434">
    <property type="component" value="Chromosome 19"/>
</dbReference>
<feature type="domain" description="DRBM" evidence="4">
    <location>
        <begin position="1"/>
        <end position="70"/>
    </location>
</feature>
<sequence>MYKTKLQELCNDRKLGLPKYYTIKDGPDHMPTFKATVYVNTVTFTSLSSFTSSKQAQNQAAMLAFNTFSSPSHGNTPLSLI</sequence>
<accession>A0A6A4P1G5</accession>
<protein>
    <submittedName>
        <fullName evidence="5">Putative double-stranded RNA-binding domain-containing protein</fullName>
    </submittedName>
</protein>
<proteinExistence type="predicted"/>
<keyword evidence="1" id="KW-0677">Repeat</keyword>
<keyword evidence="6" id="KW-1185">Reference proteome</keyword>
<dbReference type="EMBL" id="WOCE01000019">
    <property type="protein sequence ID" value="KAE9592798.1"/>
    <property type="molecule type" value="Genomic_DNA"/>
</dbReference>
<comment type="caution">
    <text evidence="5">The sequence shown here is derived from an EMBL/GenBank/DDBJ whole genome shotgun (WGS) entry which is preliminary data.</text>
</comment>
<evidence type="ECO:0000256" key="2">
    <source>
        <dbReference type="ARBA" id="ARBA00022884"/>
    </source>
</evidence>
<dbReference type="PROSITE" id="PS50137">
    <property type="entry name" value="DS_RBD"/>
    <property type="match status" value="1"/>
</dbReference>
<dbReference type="Pfam" id="PF00035">
    <property type="entry name" value="dsrm"/>
    <property type="match status" value="1"/>
</dbReference>
<dbReference type="PANTHER" id="PTHR46031:SF31">
    <property type="entry name" value="DOUBLE-STRANDED RNA-BINDING PROTEIN 1-LIKE"/>
    <property type="match status" value="1"/>
</dbReference>
<gene>
    <name evidence="5" type="ORF">Lalb_Chr19g0133021</name>
</gene>
<evidence type="ECO:0000259" key="4">
    <source>
        <dbReference type="PROSITE" id="PS50137"/>
    </source>
</evidence>
<dbReference type="SUPFAM" id="SSF54768">
    <property type="entry name" value="dsRNA-binding domain-like"/>
    <property type="match status" value="1"/>
</dbReference>